<evidence type="ECO:0000313" key="9">
    <source>
        <dbReference type="EMBL" id="KAF2811939.1"/>
    </source>
</evidence>
<comment type="catalytic activity">
    <reaction evidence="1">
        <text>Thiol-dependent hydrolysis of ester, thioester, amide, peptide and isopeptide bonds formed by the C-terminal Gly of ubiquitin (a 76-residue protein attached to proteins as an intracellular targeting signal).</text>
        <dbReference type="EC" id="3.4.19.12"/>
    </reaction>
</comment>
<dbReference type="GO" id="GO:0005829">
    <property type="term" value="C:cytosol"/>
    <property type="evidence" value="ECO:0007669"/>
    <property type="project" value="TreeGrafter"/>
</dbReference>
<dbReference type="SUPFAM" id="SSF54001">
    <property type="entry name" value="Cysteine proteinases"/>
    <property type="match status" value="1"/>
</dbReference>
<evidence type="ECO:0000259" key="8">
    <source>
        <dbReference type="PROSITE" id="PS50235"/>
    </source>
</evidence>
<comment type="similarity">
    <text evidence="2">Belongs to the peptidase C19 family.</text>
</comment>
<dbReference type="InterPro" id="IPR050164">
    <property type="entry name" value="Peptidase_C19"/>
</dbReference>
<name>A0A6A6YTU0_9PEZI</name>
<sequence length="371" mass="41569">MQGLLHIPQFMEWLKQHNTPAIPCSIEVIIPRATTGAGSGVECPVCTLQTLAREYWEGNPIGGILGRFDRGVWNLARHPIYSLDFLRFIRVGTIFRPRLLGEAGQEDAEEFLRWLLHRIIQNSTTNLTWPDEYEALFATNVRRDATCSECGTRRTTAPSIDEGPILSMAITARPSTLQRCIREYFQPQAPVSIQCTDPRCNNNMDHTEVVSIISAPEILIIQLIRSRFSALTGNMFKVRTPVAADQRLDLTAYQENTNMPLVYSLSSVVSHAGEDLQGGHYIAHTTGPPPNRAISAISDFHCLPSDTATLRQDDKTHRFPGREQERFQNYILFYTRTSNTGVYAESAVPVKRTTRGVKGGRIGKKRSKGKA</sequence>
<dbReference type="RefSeq" id="XP_033578903.1">
    <property type="nucleotide sequence ID" value="XM_033719719.1"/>
</dbReference>
<gene>
    <name evidence="9 11" type="ORF">BDZ99DRAFT_461892</name>
</gene>
<organism evidence="9">
    <name type="scientific">Mytilinidion resinicola</name>
    <dbReference type="NCBI Taxonomy" id="574789"/>
    <lineage>
        <taxon>Eukaryota</taxon>
        <taxon>Fungi</taxon>
        <taxon>Dikarya</taxon>
        <taxon>Ascomycota</taxon>
        <taxon>Pezizomycotina</taxon>
        <taxon>Dothideomycetes</taxon>
        <taxon>Pleosporomycetidae</taxon>
        <taxon>Mytilinidiales</taxon>
        <taxon>Mytilinidiaceae</taxon>
        <taxon>Mytilinidion</taxon>
    </lineage>
</organism>
<keyword evidence="10" id="KW-1185">Reference proteome</keyword>
<dbReference type="PANTHER" id="PTHR24006:SF758">
    <property type="entry name" value="UBIQUITIN CARBOXYL-TERMINAL HYDROLASE 36"/>
    <property type="match status" value="1"/>
</dbReference>
<evidence type="ECO:0000256" key="2">
    <source>
        <dbReference type="ARBA" id="ARBA00009085"/>
    </source>
</evidence>
<reference evidence="9 11" key="1">
    <citation type="journal article" date="2020" name="Stud. Mycol.">
        <title>101 Dothideomycetes genomes: a test case for predicting lifestyles and emergence of pathogens.</title>
        <authorList>
            <person name="Haridas S."/>
            <person name="Albert R."/>
            <person name="Binder M."/>
            <person name="Bloem J."/>
            <person name="Labutti K."/>
            <person name="Salamov A."/>
            <person name="Andreopoulos B."/>
            <person name="Baker S."/>
            <person name="Barry K."/>
            <person name="Bills G."/>
            <person name="Bluhm B."/>
            <person name="Cannon C."/>
            <person name="Castanera R."/>
            <person name="Culley D."/>
            <person name="Daum C."/>
            <person name="Ezra D."/>
            <person name="Gonzalez J."/>
            <person name="Henrissat B."/>
            <person name="Kuo A."/>
            <person name="Liang C."/>
            <person name="Lipzen A."/>
            <person name="Lutzoni F."/>
            <person name="Magnuson J."/>
            <person name="Mondo S."/>
            <person name="Nolan M."/>
            <person name="Ohm R."/>
            <person name="Pangilinan J."/>
            <person name="Park H.-J."/>
            <person name="Ramirez L."/>
            <person name="Alfaro M."/>
            <person name="Sun H."/>
            <person name="Tritt A."/>
            <person name="Yoshinaga Y."/>
            <person name="Zwiers L.-H."/>
            <person name="Turgeon B."/>
            <person name="Goodwin S."/>
            <person name="Spatafora J."/>
            <person name="Crous P."/>
            <person name="Grigoriev I."/>
        </authorList>
    </citation>
    <scope>NUCLEOTIDE SEQUENCE</scope>
    <source>
        <strain evidence="9 11">CBS 304.34</strain>
    </source>
</reference>
<evidence type="ECO:0000256" key="5">
    <source>
        <dbReference type="ARBA" id="ARBA00022786"/>
    </source>
</evidence>
<dbReference type="GO" id="GO:0016579">
    <property type="term" value="P:protein deubiquitination"/>
    <property type="evidence" value="ECO:0007669"/>
    <property type="project" value="InterPro"/>
</dbReference>
<dbReference type="GO" id="GO:0005634">
    <property type="term" value="C:nucleus"/>
    <property type="evidence" value="ECO:0007669"/>
    <property type="project" value="TreeGrafter"/>
</dbReference>
<evidence type="ECO:0000256" key="7">
    <source>
        <dbReference type="ARBA" id="ARBA00022807"/>
    </source>
</evidence>
<dbReference type="AlphaFoldDB" id="A0A6A6YTU0"/>
<evidence type="ECO:0000313" key="11">
    <source>
        <dbReference type="RefSeq" id="XP_033578903.1"/>
    </source>
</evidence>
<evidence type="ECO:0000313" key="10">
    <source>
        <dbReference type="Proteomes" id="UP000504636"/>
    </source>
</evidence>
<dbReference type="GeneID" id="54460612"/>
<evidence type="ECO:0000256" key="3">
    <source>
        <dbReference type="ARBA" id="ARBA00012759"/>
    </source>
</evidence>
<dbReference type="Proteomes" id="UP000504636">
    <property type="component" value="Unplaced"/>
</dbReference>
<reference evidence="11" key="3">
    <citation type="submission" date="2025-04" db="UniProtKB">
        <authorList>
            <consortium name="RefSeq"/>
        </authorList>
    </citation>
    <scope>IDENTIFICATION</scope>
    <source>
        <strain evidence="11">CBS 304.34</strain>
    </source>
</reference>
<dbReference type="GO" id="GO:0006508">
    <property type="term" value="P:proteolysis"/>
    <property type="evidence" value="ECO:0007669"/>
    <property type="project" value="UniProtKB-KW"/>
</dbReference>
<dbReference type="PROSITE" id="PS00973">
    <property type="entry name" value="USP_2"/>
    <property type="match status" value="1"/>
</dbReference>
<keyword evidence="7" id="KW-0788">Thiol protease</keyword>
<dbReference type="Pfam" id="PF00443">
    <property type="entry name" value="UCH"/>
    <property type="match status" value="1"/>
</dbReference>
<keyword evidence="6" id="KW-0378">Hydrolase</keyword>
<dbReference type="Gene3D" id="3.90.70.10">
    <property type="entry name" value="Cysteine proteinases"/>
    <property type="match status" value="1"/>
</dbReference>
<dbReference type="EMBL" id="MU003698">
    <property type="protein sequence ID" value="KAF2811939.1"/>
    <property type="molecule type" value="Genomic_DNA"/>
</dbReference>
<dbReference type="OrthoDB" id="3787839at2759"/>
<dbReference type="InterPro" id="IPR018200">
    <property type="entry name" value="USP_CS"/>
</dbReference>
<protein>
    <recommendedName>
        <fullName evidence="3">ubiquitinyl hydrolase 1</fullName>
        <ecNumber evidence="3">3.4.19.12</ecNumber>
    </recommendedName>
</protein>
<dbReference type="PANTHER" id="PTHR24006">
    <property type="entry name" value="UBIQUITIN CARBOXYL-TERMINAL HYDROLASE"/>
    <property type="match status" value="1"/>
</dbReference>
<feature type="domain" description="USP" evidence="8">
    <location>
        <begin position="1"/>
        <end position="337"/>
    </location>
</feature>
<keyword evidence="5" id="KW-0833">Ubl conjugation pathway</keyword>
<evidence type="ECO:0000256" key="1">
    <source>
        <dbReference type="ARBA" id="ARBA00000707"/>
    </source>
</evidence>
<dbReference type="InterPro" id="IPR001394">
    <property type="entry name" value="Peptidase_C19_UCH"/>
</dbReference>
<proteinExistence type="inferred from homology"/>
<accession>A0A6A6YTU0</accession>
<evidence type="ECO:0000256" key="6">
    <source>
        <dbReference type="ARBA" id="ARBA00022801"/>
    </source>
</evidence>
<reference evidence="11" key="2">
    <citation type="submission" date="2020-04" db="EMBL/GenBank/DDBJ databases">
        <authorList>
            <consortium name="NCBI Genome Project"/>
        </authorList>
    </citation>
    <scope>NUCLEOTIDE SEQUENCE</scope>
    <source>
        <strain evidence="11">CBS 304.34</strain>
    </source>
</reference>
<evidence type="ECO:0000256" key="4">
    <source>
        <dbReference type="ARBA" id="ARBA00022670"/>
    </source>
</evidence>
<keyword evidence="4" id="KW-0645">Protease</keyword>
<dbReference type="PROSITE" id="PS50235">
    <property type="entry name" value="USP_3"/>
    <property type="match status" value="1"/>
</dbReference>
<dbReference type="InterPro" id="IPR038765">
    <property type="entry name" value="Papain-like_cys_pep_sf"/>
</dbReference>
<dbReference type="InterPro" id="IPR028889">
    <property type="entry name" value="USP"/>
</dbReference>
<dbReference type="GO" id="GO:0004843">
    <property type="term" value="F:cysteine-type deubiquitinase activity"/>
    <property type="evidence" value="ECO:0007669"/>
    <property type="project" value="UniProtKB-EC"/>
</dbReference>
<dbReference type="EC" id="3.4.19.12" evidence="3"/>